<accession>A0ABN0WUX8</accession>
<dbReference type="EMBL" id="BAAABW010000013">
    <property type="protein sequence ID" value="GAA0347200.1"/>
    <property type="molecule type" value="Genomic_DNA"/>
</dbReference>
<keyword evidence="3" id="KW-1185">Reference proteome</keyword>
<evidence type="ECO:0000313" key="3">
    <source>
        <dbReference type="Proteomes" id="UP001500063"/>
    </source>
</evidence>
<keyword evidence="1" id="KW-0472">Membrane</keyword>
<name>A0ABN0WUX8_9ACTN</name>
<comment type="caution">
    <text evidence="2">The sequence shown here is derived from an EMBL/GenBank/DDBJ whole genome shotgun (WGS) entry which is preliminary data.</text>
</comment>
<keyword evidence="1" id="KW-0812">Transmembrane</keyword>
<dbReference type="CDD" id="cd16386">
    <property type="entry name" value="TcpC_N"/>
    <property type="match status" value="1"/>
</dbReference>
<feature type="transmembrane region" description="Helical" evidence="1">
    <location>
        <begin position="52"/>
        <end position="71"/>
    </location>
</feature>
<protein>
    <recommendedName>
        <fullName evidence="4">Conjugative transposon protein TcpC</fullName>
    </recommendedName>
</protein>
<dbReference type="RefSeq" id="WP_344117809.1">
    <property type="nucleotide sequence ID" value="NZ_BAAABW010000013.1"/>
</dbReference>
<dbReference type="Gene3D" id="3.10.450.540">
    <property type="match status" value="1"/>
</dbReference>
<dbReference type="Proteomes" id="UP001500063">
    <property type="component" value="Unassembled WGS sequence"/>
</dbReference>
<gene>
    <name evidence="2" type="ORF">GCM10010319_24710</name>
</gene>
<organism evidence="2 3">
    <name type="scientific">Streptomyces blastmyceticus</name>
    <dbReference type="NCBI Taxonomy" id="68180"/>
    <lineage>
        <taxon>Bacteria</taxon>
        <taxon>Bacillati</taxon>
        <taxon>Actinomycetota</taxon>
        <taxon>Actinomycetes</taxon>
        <taxon>Kitasatosporales</taxon>
        <taxon>Streptomycetaceae</taxon>
        <taxon>Streptomyces</taxon>
    </lineage>
</organism>
<evidence type="ECO:0000256" key="1">
    <source>
        <dbReference type="SAM" id="Phobius"/>
    </source>
</evidence>
<evidence type="ECO:0000313" key="2">
    <source>
        <dbReference type="EMBL" id="GAA0347200.1"/>
    </source>
</evidence>
<proteinExistence type="predicted"/>
<keyword evidence="1" id="KW-1133">Transmembrane helix</keyword>
<evidence type="ECO:0008006" key="4">
    <source>
        <dbReference type="Google" id="ProtNLM"/>
    </source>
</evidence>
<reference evidence="2 3" key="1">
    <citation type="journal article" date="2019" name="Int. J. Syst. Evol. Microbiol.">
        <title>The Global Catalogue of Microorganisms (GCM) 10K type strain sequencing project: providing services to taxonomists for standard genome sequencing and annotation.</title>
        <authorList>
            <consortium name="The Broad Institute Genomics Platform"/>
            <consortium name="The Broad Institute Genome Sequencing Center for Infectious Disease"/>
            <person name="Wu L."/>
            <person name="Ma J."/>
        </authorList>
    </citation>
    <scope>NUCLEOTIDE SEQUENCE [LARGE SCALE GENOMIC DNA]</scope>
    <source>
        <strain evidence="2 3">JCM 4565</strain>
    </source>
</reference>
<sequence length="331" mass="34975">MTAGKRLQQEPDPKGLRLTRTGRARLPDVRRVPWAVEDESGGARFAARFGRAALWLVVGLAVVTGVRTWFWPQESPPPPPAKEKTAPAYPVQEAQAVAARYARTFLTWDEGAPEARAKELARDLPSGTDAAVGWNAKGHQDVLVAQPGAVTPQQDRKRARVHVDVLVSTPVAEPKDKKDKPSVPEQRWVGLEVPVVSTEGRIVVTGQPGIVGVPRSAPPVPEQAAPGIDLPFSESTRGVVEGFVAAYANGTADSVTAPGASIAPLSSGLSLGSLQNWSADNGSGDTRTGTAVVAWKLSGAEITQTYRIELTRVSSASAARWQVAQIQGGAA</sequence>